<dbReference type="PANTHER" id="PTHR47099">
    <property type="entry name" value="METHYLCOBAMIDE:COM METHYLTRANSFERASE MTBA"/>
    <property type="match status" value="1"/>
</dbReference>
<dbReference type="GO" id="GO:0006779">
    <property type="term" value="P:porphyrin-containing compound biosynthetic process"/>
    <property type="evidence" value="ECO:0007669"/>
    <property type="project" value="InterPro"/>
</dbReference>
<dbReference type="GO" id="GO:0004853">
    <property type="term" value="F:uroporphyrinogen decarboxylase activity"/>
    <property type="evidence" value="ECO:0007669"/>
    <property type="project" value="InterPro"/>
</dbReference>
<dbReference type="Pfam" id="PF01208">
    <property type="entry name" value="URO-D"/>
    <property type="match status" value="1"/>
</dbReference>
<dbReference type="PANTHER" id="PTHR47099:SF1">
    <property type="entry name" value="METHYLCOBAMIDE:COM METHYLTRANSFERASE MTBA"/>
    <property type="match status" value="1"/>
</dbReference>
<dbReference type="Gene3D" id="3.20.20.210">
    <property type="match status" value="1"/>
</dbReference>
<protein>
    <submittedName>
        <fullName evidence="2">Uroporphyrinogen decarboxylase family protein</fullName>
    </submittedName>
</protein>
<organism evidence="2">
    <name type="scientific">Christensenella massiliensis</name>
    <dbReference type="NCBI Taxonomy" id="1805714"/>
    <lineage>
        <taxon>Bacteria</taxon>
        <taxon>Bacillati</taxon>
        <taxon>Bacillota</taxon>
        <taxon>Clostridia</taxon>
        <taxon>Christensenellales</taxon>
        <taxon>Christensenellaceae</taxon>
        <taxon>Christensenella</taxon>
    </lineage>
</organism>
<dbReference type="AlphaFoldDB" id="A0AAU8A6C6"/>
<reference evidence="2" key="1">
    <citation type="submission" date="2023-02" db="EMBL/GenBank/DDBJ databases">
        <title>Gut commensal Christensenella minuta modulates host metabolism via a new class of secondary bile acids.</title>
        <authorList>
            <person name="Liu C."/>
        </authorList>
    </citation>
    <scope>NUCLEOTIDE SEQUENCE</scope>
    <source>
        <strain evidence="2">CA70</strain>
    </source>
</reference>
<gene>
    <name evidence="2" type="ORF">PUP29_06675</name>
</gene>
<evidence type="ECO:0000259" key="1">
    <source>
        <dbReference type="Pfam" id="PF01208"/>
    </source>
</evidence>
<dbReference type="SUPFAM" id="SSF51726">
    <property type="entry name" value="UROD/MetE-like"/>
    <property type="match status" value="1"/>
</dbReference>
<dbReference type="InterPro" id="IPR000257">
    <property type="entry name" value="Uroporphyrinogen_deCOase"/>
</dbReference>
<dbReference type="InterPro" id="IPR052024">
    <property type="entry name" value="Methanogen_methyltrans"/>
</dbReference>
<name>A0AAU8A6C6_9FIRM</name>
<dbReference type="EMBL" id="CP117826">
    <property type="protein sequence ID" value="XCC61224.1"/>
    <property type="molecule type" value="Genomic_DNA"/>
</dbReference>
<dbReference type="InterPro" id="IPR038071">
    <property type="entry name" value="UROD/MetE-like_sf"/>
</dbReference>
<sequence length="365" mass="42443">MNGRQRLLAALNGQPADRIPITEIGIWPETEERWHSEGLPQDVSAQDHFGLDRFHFFSFDGSLMLPPEIKEETEDILVVSDGDGNTYRYLKNRQAAPQLVGTTVNGWEAWERLRIRLSPDYERFSSFRRDVIWGTLRKDSQEQYYERVRQADGFTVLTPIEPCWYYIRLLGEEEALVQMALEPQFAQRIMEDYTEFNIRMLEEITKHGYSFDAMWVFSDLCYKNGMLFSPEFYRNYVLPCQKKLFAAAKEHGMKVIYHSDGDIRALLPLLIEAGIDCMQPLEARAGNDICEYVEQYGNRLTFIGNINADILAGAVEDIERELLKKIPAAKKYRRYIYHSDHSIPDTVSLENFKYAITLAKKLGQY</sequence>
<feature type="domain" description="Uroporphyrinogen decarboxylase (URO-D)" evidence="1">
    <location>
        <begin position="173"/>
        <end position="361"/>
    </location>
</feature>
<evidence type="ECO:0000313" key="2">
    <source>
        <dbReference type="EMBL" id="XCC61224.1"/>
    </source>
</evidence>
<dbReference type="RefSeq" id="WP_079546628.1">
    <property type="nucleotide sequence ID" value="NZ_CP117826.1"/>
</dbReference>
<proteinExistence type="predicted"/>
<accession>A0AAU8A6C6</accession>